<dbReference type="GO" id="GO:0008851">
    <property type="term" value="F:ethanolamine ammonia-lyase activity"/>
    <property type="evidence" value="ECO:0007669"/>
    <property type="project" value="UniProtKB-UniRule"/>
</dbReference>
<dbReference type="GO" id="GO:0031471">
    <property type="term" value="C:ethanolamine degradation polyhedral organelle"/>
    <property type="evidence" value="ECO:0007669"/>
    <property type="project" value="UniProtKB-UniRule"/>
</dbReference>
<evidence type="ECO:0000256" key="3">
    <source>
        <dbReference type="ARBA" id="ARBA00023285"/>
    </source>
</evidence>
<name>A0A0D8IF25_9CLOT</name>
<comment type="pathway">
    <text evidence="8">Amine and polyamine degradation; ethanolamine degradation.</text>
</comment>
<dbReference type="GO" id="GO:0006520">
    <property type="term" value="P:amino acid metabolic process"/>
    <property type="evidence" value="ECO:0007669"/>
    <property type="project" value="InterPro"/>
</dbReference>
<dbReference type="PANTHER" id="PTHR39330:SF1">
    <property type="entry name" value="ETHANOLAMINE AMMONIA-LYASE SMALL SUBUNIT"/>
    <property type="match status" value="1"/>
</dbReference>
<comment type="function">
    <text evidence="8">Catalyzes the deamination of various vicinal amino-alcohols to oxo compounds. Allows this organism to utilize ethanolamine as the sole source of nitrogen and carbon in the presence of external vitamin B12.</text>
</comment>
<evidence type="ECO:0000256" key="4">
    <source>
        <dbReference type="ARBA" id="ARBA00024446"/>
    </source>
</evidence>
<dbReference type="Gene3D" id="1.10.30.40">
    <property type="entry name" value="Ethanolamine ammonia-lyase light chain (EutC), N-terminal domain"/>
    <property type="match status" value="1"/>
</dbReference>
<dbReference type="GO" id="GO:0009350">
    <property type="term" value="C:ethanolamine ammonia-lyase complex"/>
    <property type="evidence" value="ECO:0007669"/>
    <property type="project" value="UniProtKB-UniRule"/>
</dbReference>
<evidence type="ECO:0000256" key="5">
    <source>
        <dbReference type="ARBA" id="ARBA00052081"/>
    </source>
</evidence>
<dbReference type="FunFam" id="3.40.50.11240:FF:000001">
    <property type="entry name" value="Ethanolamine ammonia-lyase light chain"/>
    <property type="match status" value="1"/>
</dbReference>
<keyword evidence="10" id="KW-1185">Reference proteome</keyword>
<dbReference type="Proteomes" id="UP000035704">
    <property type="component" value="Chromosome"/>
</dbReference>
<evidence type="ECO:0000256" key="2">
    <source>
        <dbReference type="ARBA" id="ARBA00023239"/>
    </source>
</evidence>
<dbReference type="EC" id="4.3.1.7" evidence="6 8"/>
<dbReference type="PIRSF" id="PIRSF018982">
    <property type="entry name" value="EutC"/>
    <property type="match status" value="1"/>
</dbReference>
<keyword evidence="3 8" id="KW-0170">Cobalt</keyword>
<dbReference type="Gene3D" id="3.40.50.11240">
    <property type="entry name" value="Ethanolamine ammonia-lyase light chain (EutC)"/>
    <property type="match status" value="1"/>
</dbReference>
<dbReference type="PANTHER" id="PTHR39330">
    <property type="entry name" value="ETHANOLAMINE AMMONIA-LYASE LIGHT CHAIN"/>
    <property type="match status" value="1"/>
</dbReference>
<dbReference type="Pfam" id="PF05985">
    <property type="entry name" value="EutC"/>
    <property type="match status" value="1"/>
</dbReference>
<organism evidence="9 10">
    <name type="scientific">Clostridium aceticum</name>
    <dbReference type="NCBI Taxonomy" id="84022"/>
    <lineage>
        <taxon>Bacteria</taxon>
        <taxon>Bacillati</taxon>
        <taxon>Bacillota</taxon>
        <taxon>Clostridia</taxon>
        <taxon>Eubacteriales</taxon>
        <taxon>Clostridiaceae</taxon>
        <taxon>Clostridium</taxon>
    </lineage>
</organism>
<sequence length="299" mass="33264">MVSEQAIKDMVQQIIQQLSMDNQQVAEEQDLQNADTKVETEVPLDNTELKDLTEIKMQDYFAVPDPANKEVYLGLKESTPARVGIWRAGPRYRTETLLRFRADHAVAMDAVFTYVSEEFLEEMELFSVSTLCRDKDEYVTRPDLGRKFSEEAIATIKERCVKNPQVQIYVSDGLSSTAIEANVKDILPSIMQGLENYGLKAGTPFFVKHGRVPAMDVVSEALDAQVTIVLIGERPGLATGESMSCYMAYRAKVGMPESRRTVISNIHKGGTSATEAGAHIAHIIKEMIEQKASGLDLKL</sequence>
<feature type="binding site" evidence="8">
    <location>
        <position position="233"/>
    </location>
    <ligand>
        <name>adenosylcob(III)alamin</name>
        <dbReference type="ChEBI" id="CHEBI:18408"/>
    </ligand>
</feature>
<dbReference type="GO" id="GO:0046336">
    <property type="term" value="P:ethanolamine catabolic process"/>
    <property type="evidence" value="ECO:0007669"/>
    <property type="project" value="UniProtKB-UniRule"/>
</dbReference>
<dbReference type="EMBL" id="CP009687">
    <property type="protein sequence ID" value="AKL93915.1"/>
    <property type="molecule type" value="Genomic_DNA"/>
</dbReference>
<dbReference type="UniPathway" id="UPA00560"/>
<dbReference type="InterPro" id="IPR042251">
    <property type="entry name" value="EutC_C"/>
</dbReference>
<evidence type="ECO:0000256" key="7">
    <source>
        <dbReference type="ARBA" id="ARBA00069181"/>
    </source>
</evidence>
<accession>A0A0D8IF25</accession>
<gene>
    <name evidence="8 9" type="primary">eutC</name>
    <name evidence="9" type="ORF">CACET_c03990</name>
</gene>
<evidence type="ECO:0000256" key="6">
    <source>
        <dbReference type="ARBA" id="ARBA00067005"/>
    </source>
</evidence>
<comment type="similarity">
    <text evidence="8">Belongs to the EutC family.</text>
</comment>
<comment type="subcellular location">
    <subcellularLocation>
        <location evidence="8">Bacterial microcompartment</location>
    </subcellularLocation>
</comment>
<dbReference type="GO" id="GO:0031419">
    <property type="term" value="F:cobalamin binding"/>
    <property type="evidence" value="ECO:0007669"/>
    <property type="project" value="UniProtKB-UniRule"/>
</dbReference>
<dbReference type="HAMAP" id="MF_00601">
    <property type="entry name" value="EutC"/>
    <property type="match status" value="1"/>
</dbReference>
<comment type="cofactor">
    <cofactor evidence="8">
        <name>adenosylcob(III)alamin</name>
        <dbReference type="ChEBI" id="CHEBI:18408"/>
    </cofactor>
    <text evidence="8">Binds between the large and small subunits.</text>
</comment>
<comment type="catalytic activity">
    <reaction evidence="5 8">
        <text>ethanolamine = acetaldehyde + NH4(+)</text>
        <dbReference type="Rhea" id="RHEA:15313"/>
        <dbReference type="ChEBI" id="CHEBI:15343"/>
        <dbReference type="ChEBI" id="CHEBI:28938"/>
        <dbReference type="ChEBI" id="CHEBI:57603"/>
        <dbReference type="EC" id="4.3.1.7"/>
    </reaction>
</comment>
<proteinExistence type="inferred from homology"/>
<keyword evidence="2 8" id="KW-0456">Lyase</keyword>
<evidence type="ECO:0000313" key="10">
    <source>
        <dbReference type="Proteomes" id="UP000035704"/>
    </source>
</evidence>
<dbReference type="KEGG" id="cace:CACET_c03990"/>
<evidence type="ECO:0000313" key="9">
    <source>
        <dbReference type="EMBL" id="AKL93915.1"/>
    </source>
</evidence>
<dbReference type="NCBIfam" id="NF003971">
    <property type="entry name" value="PRK05465.1"/>
    <property type="match status" value="1"/>
</dbReference>
<protein>
    <recommendedName>
        <fullName evidence="7 8">Ethanolamine ammonia-lyase small subunit</fullName>
        <shortName evidence="8">EAL small subunit</shortName>
        <ecNumber evidence="6 8">4.3.1.7</ecNumber>
    </recommendedName>
</protein>
<dbReference type="STRING" id="84022.CACET_c03990"/>
<comment type="subunit">
    <text evidence="8">The basic unit is a heterodimer which dimerizes to form tetramers. The heterotetramers trimerize; 6 large subunits form a core ring with 6 small subunits projecting outwards.</text>
</comment>
<evidence type="ECO:0000256" key="1">
    <source>
        <dbReference type="ARBA" id="ARBA00022628"/>
    </source>
</evidence>
<keyword evidence="1 8" id="KW-0846">Cobalamin</keyword>
<dbReference type="InterPro" id="IPR009246">
    <property type="entry name" value="EutC"/>
</dbReference>
<dbReference type="AlphaFoldDB" id="A0A0D8IF25"/>
<dbReference type="InterPro" id="IPR042255">
    <property type="entry name" value="EutC_N"/>
</dbReference>
<feature type="binding site" evidence="8">
    <location>
        <position position="212"/>
    </location>
    <ligand>
        <name>adenosylcob(III)alamin</name>
        <dbReference type="ChEBI" id="CHEBI:18408"/>
    </ligand>
</feature>
<keyword evidence="4 8" id="KW-1283">Bacterial microcompartment</keyword>
<evidence type="ECO:0000256" key="8">
    <source>
        <dbReference type="HAMAP-Rule" id="MF_00601"/>
    </source>
</evidence>
<dbReference type="PATRIC" id="fig|84022.5.peg.1695"/>
<reference evidence="9 10" key="1">
    <citation type="submission" date="2014-10" db="EMBL/GenBank/DDBJ databases">
        <title>Genome sequence of Clostridium aceticum DSM 1496.</title>
        <authorList>
            <person name="Poehlein A."/>
            <person name="Schiel-Bengelsdorf B."/>
            <person name="Gottschalk G."/>
            <person name="Duerre P."/>
            <person name="Daniel R."/>
        </authorList>
    </citation>
    <scope>NUCLEOTIDE SEQUENCE [LARGE SCALE GENOMIC DNA]</scope>
    <source>
        <strain evidence="9 10">DSM 1496</strain>
    </source>
</reference>